<evidence type="ECO:0000313" key="7">
    <source>
        <dbReference type="Proteomes" id="UP000595309"/>
    </source>
</evidence>
<keyword evidence="2" id="KW-0449">Lipoprotein</keyword>
<reference evidence="3 5" key="2">
    <citation type="submission" date="2015-03" db="EMBL/GenBank/DDBJ databases">
        <authorList>
            <consortium name="Pathogen Informatics"/>
            <person name="Murphy D."/>
        </authorList>
    </citation>
    <scope>NUCLEOTIDE SEQUENCE [LARGE SCALE GENOMIC DNA]</scope>
    <source>
        <strain evidence="3 5">IP05342</strain>
    </source>
</reference>
<accession>A0A0E1N9Y3</accession>
<evidence type="ECO:0000313" key="4">
    <source>
        <dbReference type="EMBL" id="QQU46504.1"/>
    </source>
</evidence>
<dbReference type="InterPro" id="IPR010824">
    <property type="entry name" value="DUF1425"/>
</dbReference>
<protein>
    <submittedName>
        <fullName evidence="2 3">Lipoprotein</fullName>
    </submittedName>
    <submittedName>
        <fullName evidence="4">YcfL family protein</fullName>
    </submittedName>
</protein>
<dbReference type="GeneID" id="31408695"/>
<evidence type="ECO:0000313" key="6">
    <source>
        <dbReference type="Proteomes" id="UP000048841"/>
    </source>
</evidence>
<reference evidence="4 7" key="3">
    <citation type="submission" date="2021-01" db="EMBL/GenBank/DDBJ databases">
        <title>FDA dAtabase for Regulatory Grade micrObial Sequences (FDA-ARGOS): Supporting development and validation of Infectious Disease Dx tests.</title>
        <authorList>
            <person name="Blissenbach B."/>
            <person name="Krut O."/>
            <person name="Tallon L."/>
            <person name="Sadzewicz L."/>
            <person name="Zhao X."/>
            <person name="Boylan J."/>
            <person name="Ott S."/>
            <person name="Bowen H."/>
            <person name="Vavikolanu K."/>
            <person name="Mehta A."/>
            <person name="Aluvathingal J."/>
            <person name="Nadendla S."/>
            <person name="Yan Y."/>
            <person name="Sichtig H."/>
        </authorList>
    </citation>
    <scope>NUCLEOTIDE SEQUENCE [LARGE SCALE GENOMIC DNA]</scope>
    <source>
        <strain evidence="4 7">FDAARGOS_1082</strain>
    </source>
</reference>
<dbReference type="Proteomes" id="UP000595309">
    <property type="component" value="Chromosome"/>
</dbReference>
<keyword evidence="1" id="KW-0732">Signal</keyword>
<evidence type="ECO:0000256" key="1">
    <source>
        <dbReference type="SAM" id="SignalP"/>
    </source>
</evidence>
<dbReference type="EMBL" id="CP068146">
    <property type="protein sequence ID" value="QQU46504.1"/>
    <property type="molecule type" value="Genomic_DNA"/>
</dbReference>
<evidence type="ECO:0000313" key="2">
    <source>
        <dbReference type="EMBL" id="CFQ56976.1"/>
    </source>
</evidence>
<dbReference type="Proteomes" id="UP000048841">
    <property type="component" value="Unassembled WGS sequence"/>
</dbReference>
<dbReference type="EMBL" id="CPXJ01000008">
    <property type="protein sequence ID" value="CND31663.1"/>
    <property type="molecule type" value="Genomic_DNA"/>
</dbReference>
<dbReference type="CDD" id="cd09030">
    <property type="entry name" value="DUF1425"/>
    <property type="match status" value="1"/>
</dbReference>
<organism evidence="2 6">
    <name type="scientific">Yersinia enterocolitica</name>
    <dbReference type="NCBI Taxonomy" id="630"/>
    <lineage>
        <taxon>Bacteria</taxon>
        <taxon>Pseudomonadati</taxon>
        <taxon>Pseudomonadota</taxon>
        <taxon>Gammaproteobacteria</taxon>
        <taxon>Enterobacterales</taxon>
        <taxon>Yersiniaceae</taxon>
        <taxon>Yersinia</taxon>
    </lineage>
</organism>
<keyword evidence="5" id="KW-1185">Reference proteome</keyword>
<evidence type="ECO:0000313" key="3">
    <source>
        <dbReference type="EMBL" id="CND31663.1"/>
    </source>
</evidence>
<feature type="chain" id="PRO_5044541937" evidence="1">
    <location>
        <begin position="31"/>
        <end position="129"/>
    </location>
</feature>
<dbReference type="InterPro" id="IPR038483">
    <property type="entry name" value="YcfL-like_sf"/>
</dbReference>
<sequence>MRPVKAFLLPVMALVCIATLLGCSSPKGIAVNKQQTVVMDSSVLTAGILASQPAISTSSGNNVARSVITNSQSKPIKINYRFYWYDAQGLDVLPLEAPRFIVIAPNDDVDIQSVNNNFNARSARLYLFL</sequence>
<proteinExistence type="predicted"/>
<evidence type="ECO:0000313" key="5">
    <source>
        <dbReference type="Proteomes" id="UP000041601"/>
    </source>
</evidence>
<dbReference type="Gene3D" id="2.60.40.3230">
    <property type="match status" value="1"/>
</dbReference>
<dbReference type="PATRIC" id="fig|630.129.peg.2542"/>
<dbReference type="OMA" id="VTLHYRF"/>
<dbReference type="Pfam" id="PF07233">
    <property type="entry name" value="DUF1425"/>
    <property type="match status" value="1"/>
</dbReference>
<gene>
    <name evidence="2" type="primary">ycfL</name>
    <name evidence="2" type="ORF">ERS137941_01084</name>
    <name evidence="3" type="ORF">ERS137959_00855</name>
    <name evidence="4" type="ORF">I6I39_16440</name>
</gene>
<dbReference type="KEGG" id="yet:CH48_4130"/>
<dbReference type="AlphaFoldDB" id="A0A0E1N9Y3"/>
<reference evidence="2 6" key="1">
    <citation type="submission" date="2015-03" db="EMBL/GenBank/DDBJ databases">
        <authorList>
            <person name="Murphy D."/>
        </authorList>
    </citation>
    <scope>NUCLEOTIDE SEQUENCE [LARGE SCALE GENOMIC DNA]</scope>
    <source>
        <strain evidence="2 6">IP26249</strain>
    </source>
</reference>
<dbReference type="Proteomes" id="UP000041601">
    <property type="component" value="Unassembled WGS sequence"/>
</dbReference>
<dbReference type="RefSeq" id="WP_005157985.1">
    <property type="nucleotide sequence ID" value="NZ_CGBC01000007.1"/>
</dbReference>
<feature type="signal peptide" evidence="1">
    <location>
        <begin position="1"/>
        <end position="30"/>
    </location>
</feature>
<dbReference type="PROSITE" id="PS51257">
    <property type="entry name" value="PROKAR_LIPOPROTEIN"/>
    <property type="match status" value="1"/>
</dbReference>
<dbReference type="EMBL" id="CGBR01000005">
    <property type="protein sequence ID" value="CFQ56976.1"/>
    <property type="molecule type" value="Genomic_DNA"/>
</dbReference>
<name>A0A0E1N9Y3_YEREN</name>